<dbReference type="Pfam" id="PF14226">
    <property type="entry name" value="DIOX_N"/>
    <property type="match status" value="1"/>
</dbReference>
<gene>
    <name evidence="13" type="primary">efe</name>
    <name evidence="14" type="ORF">EV682_101611</name>
    <name evidence="13" type="ORF">NCTC11159_00629</name>
</gene>
<dbReference type="PRINTS" id="PR00682">
    <property type="entry name" value="IPNSYNTHASE"/>
</dbReference>
<dbReference type="InterPro" id="IPR026992">
    <property type="entry name" value="DIOX_N"/>
</dbReference>
<proteinExistence type="inferred from homology"/>
<dbReference type="AlphaFoldDB" id="A0A377Q327"/>
<feature type="domain" description="Fe2OG dioxygenase" evidence="12">
    <location>
        <begin position="168"/>
        <end position="266"/>
    </location>
</feature>
<evidence type="ECO:0000313" key="16">
    <source>
        <dbReference type="Proteomes" id="UP000295794"/>
    </source>
</evidence>
<evidence type="ECO:0000256" key="11">
    <source>
        <dbReference type="RuleBase" id="RU003682"/>
    </source>
</evidence>
<dbReference type="Pfam" id="PF03171">
    <property type="entry name" value="2OG-FeII_Oxy"/>
    <property type="match status" value="1"/>
</dbReference>
<evidence type="ECO:0000256" key="9">
    <source>
        <dbReference type="ARBA" id="ARBA00047725"/>
    </source>
</evidence>
<comment type="catalytic activity">
    <reaction evidence="10">
        <text>L-arginine + 2-oxoglutarate + O2 = guanidine + L-glutamate 5-semialdehyde + succinate + CO2</text>
        <dbReference type="Rhea" id="RHEA:31535"/>
        <dbReference type="ChEBI" id="CHEBI:15379"/>
        <dbReference type="ChEBI" id="CHEBI:16526"/>
        <dbReference type="ChEBI" id="CHEBI:16810"/>
        <dbReference type="ChEBI" id="CHEBI:30031"/>
        <dbReference type="ChEBI" id="CHEBI:30087"/>
        <dbReference type="ChEBI" id="CHEBI:32682"/>
        <dbReference type="ChEBI" id="CHEBI:58066"/>
        <dbReference type="EC" id="1.14.20.7"/>
    </reaction>
</comment>
<evidence type="ECO:0000259" key="12">
    <source>
        <dbReference type="PROSITE" id="PS51471"/>
    </source>
</evidence>
<dbReference type="Proteomes" id="UP000295794">
    <property type="component" value="Unassembled WGS sequence"/>
</dbReference>
<dbReference type="PROSITE" id="PS51471">
    <property type="entry name" value="FE2OG_OXY"/>
    <property type="match status" value="1"/>
</dbReference>
<comment type="cofactor">
    <cofactor evidence="1">
        <name>Fe(2+)</name>
        <dbReference type="ChEBI" id="CHEBI:29033"/>
    </cofactor>
</comment>
<evidence type="ECO:0000256" key="4">
    <source>
        <dbReference type="ARBA" id="ARBA00012531"/>
    </source>
</evidence>
<sequence>MSLPILDLALFDSADREAFLRDLRLAARDYGFFYLRGHGLSLQYQQDMLLLAKQFFALSDAEKTAVAMVNSPHFRGYTRLGGELTAGRADQREQFDIMNEGLAALDQQPLWRRLRGPNQWPASLPALKSGLLLWQDALSDICERLMQAFALALGQPADIFAPLYRGEPFQHLKMIRYPGSKQAEQGVGAHKDAGLLTLVMQDAQSGLQVATAEGWLDAPPIPGTFVVNIGELLELSSNGYLRATVHRVVSPPAGVERLSYAFFMGPRLDATVPLLHLPPALSQEVQGSASDPANPLFSHVGENVLKGRMRSHLDVAARHYSDTSFASQPVAPVY</sequence>
<evidence type="ECO:0000256" key="5">
    <source>
        <dbReference type="ARBA" id="ARBA00019045"/>
    </source>
</evidence>
<comment type="catalytic activity">
    <reaction evidence="9">
        <text>2-oxoglutarate + O2 + 2 H(+) = ethene + 3 CO2 + H2O</text>
        <dbReference type="Rhea" id="RHEA:31523"/>
        <dbReference type="ChEBI" id="CHEBI:15377"/>
        <dbReference type="ChEBI" id="CHEBI:15378"/>
        <dbReference type="ChEBI" id="CHEBI:15379"/>
        <dbReference type="ChEBI" id="CHEBI:16526"/>
        <dbReference type="ChEBI" id="CHEBI:16810"/>
        <dbReference type="ChEBI" id="CHEBI:18153"/>
        <dbReference type="EC" id="1.13.12.19"/>
    </reaction>
</comment>
<keyword evidence="11 13" id="KW-0560">Oxidoreductase</keyword>
<dbReference type="GO" id="GO:0046872">
    <property type="term" value="F:metal ion binding"/>
    <property type="evidence" value="ECO:0007669"/>
    <property type="project" value="UniProtKB-KW"/>
</dbReference>
<evidence type="ECO:0000256" key="7">
    <source>
        <dbReference type="ARBA" id="ARBA00031011"/>
    </source>
</evidence>
<keyword evidence="6" id="KW-0266">Ethylene biosynthesis</keyword>
<accession>A0A377Q327</accession>
<dbReference type="GO" id="GO:0009693">
    <property type="term" value="P:ethylene biosynthetic process"/>
    <property type="evidence" value="ECO:0007669"/>
    <property type="project" value="UniProtKB-KW"/>
</dbReference>
<dbReference type="EMBL" id="UGHR01000001">
    <property type="protein sequence ID" value="STQ89604.1"/>
    <property type="molecule type" value="Genomic_DNA"/>
</dbReference>
<reference evidence="13 15" key="1">
    <citation type="submission" date="2018-06" db="EMBL/GenBank/DDBJ databases">
        <authorList>
            <consortium name="Pathogen Informatics"/>
            <person name="Doyle S."/>
        </authorList>
    </citation>
    <scope>NUCLEOTIDE SEQUENCE [LARGE SCALE GENOMIC DNA]</scope>
    <source>
        <strain evidence="13 15">NCTC11159</strain>
    </source>
</reference>
<keyword evidence="11" id="KW-0479">Metal-binding</keyword>
<keyword evidence="16" id="KW-1185">Reference proteome</keyword>
<comment type="pathway">
    <text evidence="2">Alkene biosynthesis; ethylene biosynthesis via 2-oxoglutarate.</text>
</comment>
<reference evidence="14 16" key="2">
    <citation type="submission" date="2019-03" db="EMBL/GenBank/DDBJ databases">
        <title>Genomic Encyclopedia of Type Strains, Phase IV (KMG-IV): sequencing the most valuable type-strain genomes for metagenomic binning, comparative biology and taxonomic classification.</title>
        <authorList>
            <person name="Goeker M."/>
        </authorList>
    </citation>
    <scope>NUCLEOTIDE SEQUENCE [LARGE SCALE GENOMIC DNA]</scope>
    <source>
        <strain evidence="14 16">DSM 3764</strain>
    </source>
</reference>
<evidence type="ECO:0000256" key="8">
    <source>
        <dbReference type="ARBA" id="ARBA00031282"/>
    </source>
</evidence>
<evidence type="ECO:0000256" key="10">
    <source>
        <dbReference type="ARBA" id="ARBA00049359"/>
    </source>
</evidence>
<evidence type="ECO:0000256" key="6">
    <source>
        <dbReference type="ARBA" id="ARBA00022666"/>
    </source>
</evidence>
<dbReference type="InterPro" id="IPR044861">
    <property type="entry name" value="IPNS-like_FE2OG_OXY"/>
</dbReference>
<dbReference type="EC" id="1.13.12.19" evidence="4"/>
<evidence type="ECO:0000313" key="13">
    <source>
        <dbReference type="EMBL" id="STQ89604.1"/>
    </source>
</evidence>
<dbReference type="RefSeq" id="WP_207916286.1">
    <property type="nucleotide sequence ID" value="NZ_CAWOLO010000001.1"/>
</dbReference>
<evidence type="ECO:0000313" key="15">
    <source>
        <dbReference type="Proteomes" id="UP000255108"/>
    </source>
</evidence>
<organism evidence="13 15">
    <name type="scientific">Iodobacter fluviatilis</name>
    <dbReference type="NCBI Taxonomy" id="537"/>
    <lineage>
        <taxon>Bacteria</taxon>
        <taxon>Pseudomonadati</taxon>
        <taxon>Pseudomonadota</taxon>
        <taxon>Betaproteobacteria</taxon>
        <taxon>Neisseriales</taxon>
        <taxon>Chitinibacteraceae</taxon>
        <taxon>Iodobacter</taxon>
    </lineage>
</organism>
<dbReference type="InterPro" id="IPR005123">
    <property type="entry name" value="Oxoglu/Fe-dep_dioxygenase_dom"/>
</dbReference>
<dbReference type="Proteomes" id="UP000255108">
    <property type="component" value="Unassembled WGS sequence"/>
</dbReference>
<evidence type="ECO:0000256" key="3">
    <source>
        <dbReference type="ARBA" id="ARBA00012293"/>
    </source>
</evidence>
<name>A0A377Q327_9NEIS</name>
<evidence type="ECO:0000313" key="14">
    <source>
        <dbReference type="EMBL" id="TCU90577.1"/>
    </source>
</evidence>
<dbReference type="EMBL" id="SMBT01000001">
    <property type="protein sequence ID" value="TCU90577.1"/>
    <property type="molecule type" value="Genomic_DNA"/>
</dbReference>
<evidence type="ECO:0000256" key="1">
    <source>
        <dbReference type="ARBA" id="ARBA00001954"/>
    </source>
</evidence>
<dbReference type="GO" id="GO:0102276">
    <property type="term" value="F:2-oxoglutarate oxygenase/decarboxylase (ethylene-forming) activity"/>
    <property type="evidence" value="ECO:0007669"/>
    <property type="project" value="UniProtKB-EC"/>
</dbReference>
<dbReference type="SUPFAM" id="SSF51197">
    <property type="entry name" value="Clavaminate synthase-like"/>
    <property type="match status" value="1"/>
</dbReference>
<dbReference type="EC" id="1.14.20.7" evidence="3"/>
<protein>
    <recommendedName>
        <fullName evidence="5">2-oxoglutarate-dependent ethylene/succinate-forming enzyme</fullName>
        <ecNumber evidence="4">1.13.12.19</ecNumber>
        <ecNumber evidence="3">1.14.20.7</ecNumber>
    </recommendedName>
    <alternativeName>
        <fullName evidence="7">2-oxoglutarate dioxygenase (ethylene-forming)</fullName>
    </alternativeName>
    <alternativeName>
        <fullName evidence="8">2-oxoglutarate/L-arginine monooxygenase/decarboxylase (succinate-forming)</fullName>
    </alternativeName>
</protein>
<evidence type="ECO:0000256" key="2">
    <source>
        <dbReference type="ARBA" id="ARBA00004767"/>
    </source>
</evidence>
<dbReference type="Gene3D" id="2.60.120.330">
    <property type="entry name" value="B-lactam Antibiotic, Isopenicillin N Synthase, Chain"/>
    <property type="match status" value="1"/>
</dbReference>
<dbReference type="PANTHER" id="PTHR47990">
    <property type="entry name" value="2-OXOGLUTARATE (2OG) AND FE(II)-DEPENDENT OXYGENASE SUPERFAMILY PROTEIN-RELATED"/>
    <property type="match status" value="1"/>
</dbReference>
<keyword evidence="11" id="KW-0408">Iron</keyword>
<comment type="similarity">
    <text evidence="11">Belongs to the iron/ascorbate-dependent oxidoreductase family.</text>
</comment>
<dbReference type="InterPro" id="IPR027443">
    <property type="entry name" value="IPNS-like_sf"/>
</dbReference>
<dbReference type="InterPro" id="IPR050231">
    <property type="entry name" value="Iron_ascorbate_oxido_reductase"/>
</dbReference>